<keyword evidence="1" id="KW-0472">Membrane</keyword>
<dbReference type="RefSeq" id="XP_015072121.1">
    <property type="nucleotide sequence ID" value="XM_015216635.2"/>
</dbReference>
<dbReference type="GeneID" id="107016149"/>
<sequence>MPEYRSHLCHFYDSLSPFSQPTCISICAFAIFILLFPYSHSFALFSIFTSKLSISDSNVLTELIVSYTLRSSSDKHSTFQVIWYVHKFCLSNILVRRTIVEILYRNYFIGLVIQ</sequence>
<reference evidence="2" key="1">
    <citation type="journal article" date="2014" name="Nat. Genet.">
        <title>The genome of the stress-tolerant wild tomato species Solanum pennellii.</title>
        <authorList>
            <person name="Bolger A."/>
            <person name="Scossa F."/>
            <person name="Bolger M.E."/>
            <person name="Lanz C."/>
            <person name="Maumus F."/>
            <person name="Tohge T."/>
            <person name="Quesneville H."/>
            <person name="Alseekh S."/>
            <person name="Sorensen I."/>
            <person name="Lichtenstein G."/>
            <person name="Fich E.A."/>
            <person name="Conte M."/>
            <person name="Keller H."/>
            <person name="Schneeberger K."/>
            <person name="Schwacke R."/>
            <person name="Ofner I."/>
            <person name="Vrebalov J."/>
            <person name="Xu Y."/>
            <person name="Osorio S."/>
            <person name="Aflitos S.A."/>
            <person name="Schijlen E."/>
            <person name="Jimenez-Gomez J.M."/>
            <person name="Ryngajllo M."/>
            <person name="Kimura S."/>
            <person name="Kumar R."/>
            <person name="Koenig D."/>
            <person name="Headland L.R."/>
            <person name="Maloof J.N."/>
            <person name="Sinha N."/>
            <person name="van Ham R.C."/>
            <person name="Lankhorst R.K."/>
            <person name="Mao L."/>
            <person name="Vogel A."/>
            <person name="Arsova B."/>
            <person name="Panstruga R."/>
            <person name="Fei Z."/>
            <person name="Rose J.K."/>
            <person name="Zamir D."/>
            <person name="Carrari F."/>
            <person name="Giovannoni J.J."/>
            <person name="Weigel D."/>
            <person name="Usadel B."/>
            <person name="Fernie A.R."/>
        </authorList>
    </citation>
    <scope>NUCLEOTIDE SEQUENCE [LARGE SCALE GENOMIC DNA]</scope>
    <source>
        <strain evidence="2">cv. LA0716</strain>
    </source>
</reference>
<gene>
    <name evidence="3" type="primary">LOC107016149</name>
</gene>
<evidence type="ECO:0000313" key="3">
    <source>
        <dbReference type="RefSeq" id="XP_015072121.1"/>
    </source>
</evidence>
<keyword evidence="1" id="KW-0812">Transmembrane</keyword>
<accession>A0ABM1GK14</accession>
<keyword evidence="1" id="KW-1133">Transmembrane helix</keyword>
<name>A0ABM1GK14_SOLPN</name>
<protein>
    <submittedName>
        <fullName evidence="3">Uncharacterized protein LOC107016149 isoform X1</fullName>
    </submittedName>
</protein>
<proteinExistence type="predicted"/>
<keyword evidence="2" id="KW-1185">Reference proteome</keyword>
<evidence type="ECO:0000313" key="2">
    <source>
        <dbReference type="Proteomes" id="UP000694930"/>
    </source>
</evidence>
<reference evidence="3" key="2">
    <citation type="submission" date="2025-08" db="UniProtKB">
        <authorList>
            <consortium name="RefSeq"/>
        </authorList>
    </citation>
    <scope>IDENTIFICATION</scope>
</reference>
<organism evidence="2 3">
    <name type="scientific">Solanum pennellii</name>
    <name type="common">Tomato</name>
    <name type="synonym">Lycopersicon pennellii</name>
    <dbReference type="NCBI Taxonomy" id="28526"/>
    <lineage>
        <taxon>Eukaryota</taxon>
        <taxon>Viridiplantae</taxon>
        <taxon>Streptophyta</taxon>
        <taxon>Embryophyta</taxon>
        <taxon>Tracheophyta</taxon>
        <taxon>Spermatophyta</taxon>
        <taxon>Magnoliopsida</taxon>
        <taxon>eudicotyledons</taxon>
        <taxon>Gunneridae</taxon>
        <taxon>Pentapetalae</taxon>
        <taxon>asterids</taxon>
        <taxon>lamiids</taxon>
        <taxon>Solanales</taxon>
        <taxon>Solanaceae</taxon>
        <taxon>Solanoideae</taxon>
        <taxon>Solaneae</taxon>
        <taxon>Solanum</taxon>
        <taxon>Solanum subgen. Lycopersicon</taxon>
    </lineage>
</organism>
<feature type="transmembrane region" description="Helical" evidence="1">
    <location>
        <begin position="18"/>
        <end position="38"/>
    </location>
</feature>
<dbReference type="Proteomes" id="UP000694930">
    <property type="component" value="Chromosome 4"/>
</dbReference>
<evidence type="ECO:0000256" key="1">
    <source>
        <dbReference type="SAM" id="Phobius"/>
    </source>
</evidence>